<evidence type="ECO:0000256" key="1">
    <source>
        <dbReference type="SAM" id="MobiDB-lite"/>
    </source>
</evidence>
<evidence type="ECO:0000313" key="2">
    <source>
        <dbReference type="EMBL" id="PCH43531.1"/>
    </source>
</evidence>
<protein>
    <recommendedName>
        <fullName evidence="4">Amidohydrolase-related domain-containing protein</fullName>
    </recommendedName>
</protein>
<organism evidence="2 3">
    <name type="scientific">Wolfiporia cocos (strain MD-104)</name>
    <name type="common">Brown rot fungus</name>
    <dbReference type="NCBI Taxonomy" id="742152"/>
    <lineage>
        <taxon>Eukaryota</taxon>
        <taxon>Fungi</taxon>
        <taxon>Dikarya</taxon>
        <taxon>Basidiomycota</taxon>
        <taxon>Agaricomycotina</taxon>
        <taxon>Agaricomycetes</taxon>
        <taxon>Polyporales</taxon>
        <taxon>Phaeolaceae</taxon>
        <taxon>Wolfiporia</taxon>
    </lineage>
</organism>
<gene>
    <name evidence="2" type="ORF">WOLCODRAFT_138416</name>
</gene>
<dbReference type="Proteomes" id="UP000218811">
    <property type="component" value="Unassembled WGS sequence"/>
</dbReference>
<name>A0A2H3JNQ7_WOLCO</name>
<accession>A0A2H3JNQ7</accession>
<dbReference type="Gene3D" id="3.20.20.140">
    <property type="entry name" value="Metal-dependent hydrolases"/>
    <property type="match status" value="1"/>
</dbReference>
<dbReference type="STRING" id="742152.A0A2H3JNQ7"/>
<feature type="compositionally biased region" description="Pro residues" evidence="1">
    <location>
        <begin position="1"/>
        <end position="10"/>
    </location>
</feature>
<sequence length="348" mass="37091">MAPTVPPSPLSPSVGARRKGGKTLPRLPLSAFSPPASGTSDAFPIAPSPSTLLPEEVVDACVNVPSGDLDAWRAQLGERTASVVLNLQGKEPSQIEEILQSVRSNAYPLPVLAVLVPLLPSSSPSDVFSPPSYLTPDARGEGSSLVPVIEFTKPSDTLRDALAWALAQGLTVNIDVQNDIVETEGPWDALEELLTRVTSQDHPGKIVISNILPPPSDPNLPIVKLLTHASYRAFQAHTAALSLFTGVFVAYRPPAWGAPVPAGADESARKERAEWKRRIKMYISPIVEAFGYQRIVYASAPSFGANTSSTASEWFSLARESFTELGVEQEAVDAVFAGNARTVFGSQS</sequence>
<feature type="region of interest" description="Disordered" evidence="1">
    <location>
        <begin position="1"/>
        <end position="40"/>
    </location>
</feature>
<keyword evidence="3" id="KW-1185">Reference proteome</keyword>
<dbReference type="AlphaFoldDB" id="A0A2H3JNQ7"/>
<dbReference type="PANTHER" id="PTHR43569">
    <property type="entry name" value="AMIDOHYDROLASE"/>
    <property type="match status" value="1"/>
</dbReference>
<dbReference type="InterPro" id="IPR052350">
    <property type="entry name" value="Metallo-dep_Lactonases"/>
</dbReference>
<proteinExistence type="predicted"/>
<dbReference type="EMBL" id="KB468146">
    <property type="protein sequence ID" value="PCH43531.1"/>
    <property type="molecule type" value="Genomic_DNA"/>
</dbReference>
<dbReference type="PANTHER" id="PTHR43569:SF2">
    <property type="entry name" value="AMIDOHYDROLASE-RELATED DOMAIN-CONTAINING PROTEIN"/>
    <property type="match status" value="1"/>
</dbReference>
<dbReference type="OMA" id="FGYERIL"/>
<evidence type="ECO:0008006" key="4">
    <source>
        <dbReference type="Google" id="ProtNLM"/>
    </source>
</evidence>
<dbReference type="OrthoDB" id="2135488at2759"/>
<reference evidence="2 3" key="1">
    <citation type="journal article" date="2012" name="Science">
        <title>The Paleozoic origin of enzymatic lignin decomposition reconstructed from 31 fungal genomes.</title>
        <authorList>
            <person name="Floudas D."/>
            <person name="Binder M."/>
            <person name="Riley R."/>
            <person name="Barry K."/>
            <person name="Blanchette R.A."/>
            <person name="Henrissat B."/>
            <person name="Martinez A.T."/>
            <person name="Otillar R."/>
            <person name="Spatafora J.W."/>
            <person name="Yadav J.S."/>
            <person name="Aerts A."/>
            <person name="Benoit I."/>
            <person name="Boyd A."/>
            <person name="Carlson A."/>
            <person name="Copeland A."/>
            <person name="Coutinho P.M."/>
            <person name="de Vries R.P."/>
            <person name="Ferreira P."/>
            <person name="Findley K."/>
            <person name="Foster B."/>
            <person name="Gaskell J."/>
            <person name="Glotzer D."/>
            <person name="Gorecki P."/>
            <person name="Heitman J."/>
            <person name="Hesse C."/>
            <person name="Hori C."/>
            <person name="Igarashi K."/>
            <person name="Jurgens J.A."/>
            <person name="Kallen N."/>
            <person name="Kersten P."/>
            <person name="Kohler A."/>
            <person name="Kuees U."/>
            <person name="Kumar T.K.A."/>
            <person name="Kuo A."/>
            <person name="LaButti K."/>
            <person name="Larrondo L.F."/>
            <person name="Lindquist E."/>
            <person name="Ling A."/>
            <person name="Lombard V."/>
            <person name="Lucas S."/>
            <person name="Lundell T."/>
            <person name="Martin R."/>
            <person name="McLaughlin D.J."/>
            <person name="Morgenstern I."/>
            <person name="Morin E."/>
            <person name="Murat C."/>
            <person name="Nagy L.G."/>
            <person name="Nolan M."/>
            <person name="Ohm R.A."/>
            <person name="Patyshakuliyeva A."/>
            <person name="Rokas A."/>
            <person name="Ruiz-Duenas F.J."/>
            <person name="Sabat G."/>
            <person name="Salamov A."/>
            <person name="Samejima M."/>
            <person name="Schmutz J."/>
            <person name="Slot J.C."/>
            <person name="St John F."/>
            <person name="Stenlid J."/>
            <person name="Sun H."/>
            <person name="Sun S."/>
            <person name="Syed K."/>
            <person name="Tsang A."/>
            <person name="Wiebenga A."/>
            <person name="Young D."/>
            <person name="Pisabarro A."/>
            <person name="Eastwood D.C."/>
            <person name="Martin F."/>
            <person name="Cullen D."/>
            <person name="Grigoriev I.V."/>
            <person name="Hibbett D.S."/>
        </authorList>
    </citation>
    <scope>NUCLEOTIDE SEQUENCE [LARGE SCALE GENOMIC DNA]</scope>
    <source>
        <strain evidence="2 3">MD-104</strain>
    </source>
</reference>
<evidence type="ECO:0000313" key="3">
    <source>
        <dbReference type="Proteomes" id="UP000218811"/>
    </source>
</evidence>